<protein>
    <recommendedName>
        <fullName evidence="2">Malate dehydrogenase, cytoplasmic</fullName>
    </recommendedName>
    <alternativeName>
        <fullName evidence="4">Cytosolic malate dehydrogenase</fullName>
    </alternativeName>
</protein>
<name>A0A6F9DL02_9ASCI</name>
<dbReference type="GO" id="GO:0016616">
    <property type="term" value="F:oxidoreductase activity, acting on the CH-OH group of donors, NAD or NADP as acceptor"/>
    <property type="evidence" value="ECO:0007669"/>
    <property type="project" value="InterPro"/>
</dbReference>
<evidence type="ECO:0000256" key="6">
    <source>
        <dbReference type="ARBA" id="ARBA00048549"/>
    </source>
</evidence>
<dbReference type="EMBL" id="LR787848">
    <property type="protein sequence ID" value="CAB3263710.1"/>
    <property type="molecule type" value="mRNA"/>
</dbReference>
<feature type="domain" description="Lactate/malate dehydrogenase N-terminal" evidence="8">
    <location>
        <begin position="142"/>
        <end position="281"/>
    </location>
</feature>
<evidence type="ECO:0000259" key="8">
    <source>
        <dbReference type="Pfam" id="PF00056"/>
    </source>
</evidence>
<reference evidence="10" key="1">
    <citation type="submission" date="2020-04" db="EMBL/GenBank/DDBJ databases">
        <authorList>
            <person name="Neveu A P."/>
        </authorList>
    </citation>
    <scope>NUCLEOTIDE SEQUENCE</scope>
    <source>
        <tissue evidence="10">Whole embryo</tissue>
    </source>
</reference>
<feature type="region of interest" description="Disordered" evidence="7">
    <location>
        <begin position="491"/>
        <end position="534"/>
    </location>
</feature>
<sequence>MAKFVIAGSCDCPYFAKLELLADQLSTNLPHFQVHKIVLPKEQWGGWLADTCNKNNWVHEKSPIVWRELVDRGGKGMLLGGFNEFMEYAQCYYGLTSEMMTELMFKIRDENIDACAEKLKEEEEFKNLSKPTHICIVNASNPVAYHLIPSVASGKIYGPDTEISVRLFDSPIRAKALEGIAMEIQDLAFPLLRKVTVCEDLNEAFKDASAVIFLDSTKDVESEETHDEYLLKNFEQFKTYAKVLDNQALPDAKIILSGNGALNFNAHVLIEHSSKLNKQNIVASSRLQERRARTLLAEKMRVIPAGVQDVVTWGNCANDAAVDSMHIELSLATVKGYDGAITGPTWFSRSLIEMIYDNKWLSTDFITDHGHRKDKLEGAFNHPTSLSEAAALSSLMRDWIQGASSPDEIFSLGVECEGWYDISGCVMSLPVKFTGGSYQVVWDMELSAESKTKLRKVEIELKRDLKVAFPSIEDDPKQAFGEDSELITAMVQQQQLSESPSKTAGDKLDVIVEEDAEEQPEAVKDDQPAKEIEA</sequence>
<evidence type="ECO:0000256" key="7">
    <source>
        <dbReference type="SAM" id="MobiDB-lite"/>
    </source>
</evidence>
<feature type="compositionally biased region" description="Acidic residues" evidence="7">
    <location>
        <begin position="511"/>
        <end position="520"/>
    </location>
</feature>
<feature type="domain" description="Lactate/malate dehydrogenase C-terminal" evidence="9">
    <location>
        <begin position="286"/>
        <end position="468"/>
    </location>
</feature>
<evidence type="ECO:0000256" key="5">
    <source>
        <dbReference type="ARBA" id="ARBA00045153"/>
    </source>
</evidence>
<gene>
    <name evidence="10" type="primary">Mdh1b</name>
</gene>
<dbReference type="InterPro" id="IPR022383">
    <property type="entry name" value="Lactate/malate_DH_C"/>
</dbReference>
<dbReference type="PANTHER" id="PTHR23382">
    <property type="entry name" value="MALATE DEHYDROGENASE"/>
    <property type="match status" value="1"/>
</dbReference>
<evidence type="ECO:0000256" key="4">
    <source>
        <dbReference type="ARBA" id="ARBA00030284"/>
    </source>
</evidence>
<keyword evidence="3" id="KW-0560">Oxidoreductase</keyword>
<dbReference type="SUPFAM" id="SSF51735">
    <property type="entry name" value="NAD(P)-binding Rossmann-fold domains"/>
    <property type="match status" value="1"/>
</dbReference>
<dbReference type="GO" id="GO:0016615">
    <property type="term" value="F:malate dehydrogenase activity"/>
    <property type="evidence" value="ECO:0007669"/>
    <property type="project" value="InterPro"/>
</dbReference>
<proteinExistence type="evidence at transcript level"/>
<comment type="similarity">
    <text evidence="1">Belongs to the LDH/MDH superfamily. MDH type 2 family.</text>
</comment>
<accession>A0A6F9DL02</accession>
<dbReference type="InterPro" id="IPR015955">
    <property type="entry name" value="Lactate_DH/Glyco_Ohase_4_C"/>
</dbReference>
<dbReference type="SUPFAM" id="SSF56327">
    <property type="entry name" value="LDH C-terminal domain-like"/>
    <property type="match status" value="1"/>
</dbReference>
<dbReference type="FunFam" id="3.40.50.720:FF:000144">
    <property type="entry name" value="Malate dehydrogenase [NADP]"/>
    <property type="match status" value="1"/>
</dbReference>
<dbReference type="InterPro" id="IPR010945">
    <property type="entry name" value="Malate_DH_type2"/>
</dbReference>
<evidence type="ECO:0000256" key="3">
    <source>
        <dbReference type="ARBA" id="ARBA00023002"/>
    </source>
</evidence>
<evidence type="ECO:0000256" key="2">
    <source>
        <dbReference type="ARBA" id="ARBA00019899"/>
    </source>
</evidence>
<feature type="compositionally biased region" description="Polar residues" evidence="7">
    <location>
        <begin position="491"/>
        <end position="502"/>
    </location>
</feature>
<evidence type="ECO:0000259" key="9">
    <source>
        <dbReference type="Pfam" id="PF02866"/>
    </source>
</evidence>
<evidence type="ECO:0000313" key="10">
    <source>
        <dbReference type="EMBL" id="CAB3263710.1"/>
    </source>
</evidence>
<comment type="catalytic activity">
    <reaction evidence="6">
        <text>(S)-2-hydroxyglutarate + NAD(+) = 2-oxoglutarate + NADH + H(+)</text>
        <dbReference type="Rhea" id="RHEA:57172"/>
        <dbReference type="ChEBI" id="CHEBI:15378"/>
        <dbReference type="ChEBI" id="CHEBI:16782"/>
        <dbReference type="ChEBI" id="CHEBI:16810"/>
        <dbReference type="ChEBI" id="CHEBI:57540"/>
        <dbReference type="ChEBI" id="CHEBI:57945"/>
    </reaction>
    <physiologicalReaction direction="right-to-left" evidence="6">
        <dbReference type="Rhea" id="RHEA:57174"/>
    </physiologicalReaction>
</comment>
<organism evidence="10">
    <name type="scientific">Phallusia mammillata</name>
    <dbReference type="NCBI Taxonomy" id="59560"/>
    <lineage>
        <taxon>Eukaryota</taxon>
        <taxon>Metazoa</taxon>
        <taxon>Chordata</taxon>
        <taxon>Tunicata</taxon>
        <taxon>Ascidiacea</taxon>
        <taxon>Phlebobranchia</taxon>
        <taxon>Ascidiidae</taxon>
        <taxon>Phallusia</taxon>
    </lineage>
</organism>
<dbReference type="Gene3D" id="3.90.110.10">
    <property type="entry name" value="Lactate dehydrogenase/glycoside hydrolase, family 4, C-terminal"/>
    <property type="match status" value="1"/>
</dbReference>
<evidence type="ECO:0000256" key="1">
    <source>
        <dbReference type="ARBA" id="ARBA00009613"/>
    </source>
</evidence>
<dbReference type="AlphaFoldDB" id="A0A6F9DL02"/>
<comment type="function">
    <text evidence="5">Catalyzes the reduction of aromatic alpha-keto acids in the presence of NADH. Plays essential roles in the malate-aspartate shuttle and the tricarboxylic acid cycle, important in mitochondrial NADH supply for oxidative phosphorylation. Catalyzes the reduction of 2-oxoglutarate to 2-hydroxyglutarate, leading to elevated reactive oxygen species (ROS).</text>
</comment>
<feature type="compositionally biased region" description="Basic and acidic residues" evidence="7">
    <location>
        <begin position="521"/>
        <end position="534"/>
    </location>
</feature>
<dbReference type="InterPro" id="IPR001236">
    <property type="entry name" value="Lactate/malate_DH_N"/>
</dbReference>
<dbReference type="Pfam" id="PF02866">
    <property type="entry name" value="Ldh_1_C"/>
    <property type="match status" value="1"/>
</dbReference>
<dbReference type="Gene3D" id="3.40.50.720">
    <property type="entry name" value="NAD(P)-binding Rossmann-like Domain"/>
    <property type="match status" value="1"/>
</dbReference>
<dbReference type="Pfam" id="PF00056">
    <property type="entry name" value="Ldh_1_N"/>
    <property type="match status" value="1"/>
</dbReference>
<dbReference type="GO" id="GO:0006108">
    <property type="term" value="P:malate metabolic process"/>
    <property type="evidence" value="ECO:0007669"/>
    <property type="project" value="InterPro"/>
</dbReference>
<dbReference type="InterPro" id="IPR036291">
    <property type="entry name" value="NAD(P)-bd_dom_sf"/>
</dbReference>